<dbReference type="InterPro" id="IPR051199">
    <property type="entry name" value="LPS_LOS_Heptosyltrfase"/>
</dbReference>
<protein>
    <submittedName>
        <fullName evidence="3">Lipopolysaccharide core biosynthesis protein</fullName>
    </submittedName>
</protein>
<dbReference type="EMBL" id="BASM01000013">
    <property type="protein sequence ID" value="GAD26094.1"/>
    <property type="molecule type" value="Genomic_DNA"/>
</dbReference>
<name>A0ABQ0IV56_GLUTH</name>
<comment type="caution">
    <text evidence="3">The sequence shown here is derived from an EMBL/GenBank/DDBJ whole genome shotgun (WGS) entry which is preliminary data.</text>
</comment>
<dbReference type="Proteomes" id="UP000018209">
    <property type="component" value="Unassembled WGS sequence"/>
</dbReference>
<evidence type="ECO:0000256" key="2">
    <source>
        <dbReference type="ARBA" id="ARBA00022679"/>
    </source>
</evidence>
<organism evidence="3 4">
    <name type="scientific">Gluconobacter thailandicus NBRC 3257</name>
    <dbReference type="NCBI Taxonomy" id="1381097"/>
    <lineage>
        <taxon>Bacteria</taxon>
        <taxon>Pseudomonadati</taxon>
        <taxon>Pseudomonadota</taxon>
        <taxon>Alphaproteobacteria</taxon>
        <taxon>Acetobacterales</taxon>
        <taxon>Acetobacteraceae</taxon>
        <taxon>Gluconobacter</taxon>
    </lineage>
</organism>
<reference evidence="3 4" key="1">
    <citation type="submission" date="2013-08" db="EMBL/GenBank/DDBJ databases">
        <title>Gluconobacter thailandicus NBRC 3257 whole genome sequence.</title>
        <authorList>
            <person name="Matsutani M."/>
            <person name="Yakushi T."/>
            <person name="Matsushita K."/>
        </authorList>
    </citation>
    <scope>NUCLEOTIDE SEQUENCE [LARGE SCALE GENOMIC DNA]</scope>
    <source>
        <strain evidence="3 4">NBRC 3257</strain>
    </source>
</reference>
<keyword evidence="1" id="KW-0328">Glycosyltransferase</keyword>
<accession>A0ABQ0IV56</accession>
<proteinExistence type="predicted"/>
<dbReference type="SUPFAM" id="SSF53756">
    <property type="entry name" value="UDP-Glycosyltransferase/glycogen phosphorylase"/>
    <property type="match status" value="1"/>
</dbReference>
<sequence length="314" mass="34467">MAFRQTLLEIRVMSRILVIKLGALGDFVQAFGAFASIRAAFPNDHITLLTTPPFAELAQAAPWFDEVTTDRRPSLKHPVALFRLSRTLHGFDRIFDLQTSGRSKTYFRLAGRPRNWSGISSGCCHPHANPSRNEMHTLARLDDQLRAAGVKPLDRTVPEWLRGHGPKIQGRYVVLVPGAAPHRPQKRWPVTRFAEVAQTLFRRGITPIIVGSATETPLAEQIRSLCPQAVDLTGKTSLIELGGVLDRAEQVIGNDTGPMHLAAAMDRPIIALFSEDSDPRLTAPLALTPGRTTILDVPDLALLPASRIEALLPA</sequence>
<dbReference type="InterPro" id="IPR002201">
    <property type="entry name" value="Glyco_trans_9"/>
</dbReference>
<keyword evidence="2" id="KW-0808">Transferase</keyword>
<dbReference type="Gene3D" id="3.40.50.2000">
    <property type="entry name" value="Glycogen Phosphorylase B"/>
    <property type="match status" value="2"/>
</dbReference>
<dbReference type="PANTHER" id="PTHR30160">
    <property type="entry name" value="TETRAACYLDISACCHARIDE 4'-KINASE-RELATED"/>
    <property type="match status" value="1"/>
</dbReference>
<dbReference type="PANTHER" id="PTHR30160:SF1">
    <property type="entry name" value="LIPOPOLYSACCHARIDE 1,2-N-ACETYLGLUCOSAMINETRANSFERASE-RELATED"/>
    <property type="match status" value="1"/>
</dbReference>
<evidence type="ECO:0000313" key="4">
    <source>
        <dbReference type="Proteomes" id="UP000018209"/>
    </source>
</evidence>
<dbReference type="CDD" id="cd03789">
    <property type="entry name" value="GT9_LPS_heptosyltransferase"/>
    <property type="match status" value="1"/>
</dbReference>
<keyword evidence="4" id="KW-1185">Reference proteome</keyword>
<evidence type="ECO:0000313" key="3">
    <source>
        <dbReference type="EMBL" id="GAD26094.1"/>
    </source>
</evidence>
<gene>
    <name evidence="3" type="ORF">NBRC3257_1093</name>
</gene>
<evidence type="ECO:0000256" key="1">
    <source>
        <dbReference type="ARBA" id="ARBA00022676"/>
    </source>
</evidence>
<dbReference type="Pfam" id="PF01075">
    <property type="entry name" value="Glyco_transf_9"/>
    <property type="match status" value="1"/>
</dbReference>